<dbReference type="InterPro" id="IPR049062">
    <property type="entry name" value="NAD_Glu_DH_ACT2"/>
</dbReference>
<feature type="domain" description="NAD-specific glutamate dehydrogenase C-terminal" evidence="3">
    <location>
        <begin position="1308"/>
        <end position="1652"/>
    </location>
</feature>
<name>A0A3E0HDS4_9PSEU</name>
<dbReference type="SUPFAM" id="SSF53223">
    <property type="entry name" value="Aminoacid dehydrogenase-like, N-terminal domain"/>
    <property type="match status" value="1"/>
</dbReference>
<dbReference type="InterPro" id="IPR049056">
    <property type="entry name" value="NAD_Glu_DH_HM3"/>
</dbReference>
<dbReference type="InterPro" id="IPR028971">
    <property type="entry name" value="NAD-GDH_cat"/>
</dbReference>
<dbReference type="Pfam" id="PF21075">
    <property type="entry name" value="GDH_ACT1"/>
    <property type="match status" value="1"/>
</dbReference>
<dbReference type="InterPro" id="IPR024727">
    <property type="entry name" value="NAD_Glu_DH_N_ACT1"/>
</dbReference>
<sequence>MTPTGAPSRPATAAAGVSREDRLDSPEQVRDELIGGAVAAAPELAELIRLYYRYVPAEEVIDDDPSDLVGAVRSTYQLADNRVPGRPVVRIINPTKSQDGWACPVTVVQIVTDDMPYLVDSISSALIRSGIQVHRVVHPIVVVRRDVTGELREVLPEADPGDPPADTLAESWMHIEVDLITDADRGRELENRLISVVNDVREVVEDTDKMAGMAGQLADQLEKAPPALDAEEISDGTSLLRWLAQGHFTFIGYRQYELVADPAGGEEPALRAVLASGLGVLRQDSLAARSLTAGPDTAAQALAPELLVLTQASAPSAVHRSMYPYYVGVKTFDADGNVSGEHRFLGVFTTSALHEDVLDIPVISRRVRNVIHRAGFPLESYSGQKMLEVIQNYPRSELFSTDADTLYDIATGVLALAERRRLRLFLRRDPYGRFYSCLVYLPRDRYTTTSRLAMQEVLLAELQGKNLEYSALIGESPLARVHFMVHTEPSEATELNAAHIQALLGEATRNWDDRMADAILSEHNEPEQISEQANQLGAESATEQGQRFAMAFPESYKEDFTATEGLADLRRIQRLSEGDLDMSFYLPADAEPGERRFKLYLAGARVTLSQVLPVLQRMGVEVVDERPYEIHREDGTQCWIFDFGLRMEQAVLERLATQDLDVVRVLFQEAFAAAWRDEAEVDSFNALVLRAGLGWRQASVLRAYAKYLRQVGITYSQDYIEDAVLRYTNVAEALVRLFESRFDPALSDDTRTAVVGALTTEITGLIDEVTSLDADRILRQLLSLINATLRTNYFVRSADGDVRPYLAFKLDSRSLPELPDPKPRFEIFVYSPRFEGVHLRFGPVARGGLRWSDRREDFRTEILGLVKAQAVKNAVIVPVGAKGGFVLKRPPAPKGDPGLDREAFLAEGITCYRMFISGLLDLTDNLDAGTVVPAPQVVRYDDDDTYLVVAADKGTATFSDIANEVAGKYGFWLGDAFASGGSVGYDHKQMGITAKGAWESVKRAFRELGVDTQTQEFTVVGVGDMSGDVFGNGMLLSEHIRLVAAFDHRHVFLDPNPVAAPSFAERKRLFELPRSSWDDYDRSLIGEGGGVWPRTAKSIPLSPQVKAALGIDDGVEQLAPTELIKAILLAPVDLLWNGGIGTYVKSAAESHAEVGDKANDAVRVDGADLRVKVIGEGGNLGLTQRGRIEFARAGGRVNTDALDNSAGVDCSDHEVNIKILLDHLVAEGQLDREQRNALLAEMTDEVGTLVLRDNYWQNAVLGVSRAHAAPMLSVHARLVDDLEANHGLDRRLEALPSAMQFKALEKAGEGLTSPELATLLAHVKLAIKDEVLASNLPESDVFARRLPEYFPTKLRDQFVNAIGSHPLRKQITTTLLVNEVVDGGGISYAFRLAEEVGASATDAVRAYAVVTNVFGLPQIWREIDELDNKVSTDLQDALMLETRRLLDRASRWLLSNRPQPLAVGAEINRFAKVVSELAPQALTLLRGREREIVVDHAKRLIDQGAPKDLAERVAALLYSYGLLDTSEVAELAEREGLGVERTHQETAELYYALSEHLNIDQMLSSVSALERGNRWHALARLALRDDLYYSLRAITLDVLRHSDPGESPEAKIANWEQSNASRLSRARAALQEIGRVGRLDLATLSVAARQVRSMIR</sequence>
<feature type="domain" description="NAD-glutamate dehydrogenase ACT3" evidence="6">
    <location>
        <begin position="579"/>
        <end position="650"/>
    </location>
</feature>
<dbReference type="Gene3D" id="3.40.50.720">
    <property type="entry name" value="NAD(P)-binding Rossmann-like Domain"/>
    <property type="match status" value="1"/>
</dbReference>
<dbReference type="OrthoDB" id="9758052at2"/>
<dbReference type="SUPFAM" id="SSF51735">
    <property type="entry name" value="NAD(P)-binding Rossmann-fold domains"/>
    <property type="match status" value="1"/>
</dbReference>
<reference evidence="7 8" key="1">
    <citation type="submission" date="2018-08" db="EMBL/GenBank/DDBJ databases">
        <title>Genomic Encyclopedia of Archaeal and Bacterial Type Strains, Phase II (KMG-II): from individual species to whole genera.</title>
        <authorList>
            <person name="Goeker M."/>
        </authorList>
    </citation>
    <scope>NUCLEOTIDE SEQUENCE [LARGE SCALE GENOMIC DNA]</scope>
    <source>
        <strain evidence="7 8">DSM 45791</strain>
    </source>
</reference>
<gene>
    <name evidence="7" type="ORF">BCF44_110291</name>
</gene>
<organism evidence="7 8">
    <name type="scientific">Kutzneria buriramensis</name>
    <dbReference type="NCBI Taxonomy" id="1045776"/>
    <lineage>
        <taxon>Bacteria</taxon>
        <taxon>Bacillati</taxon>
        <taxon>Actinomycetota</taxon>
        <taxon>Actinomycetes</taxon>
        <taxon>Pseudonocardiales</taxon>
        <taxon>Pseudonocardiaceae</taxon>
        <taxon>Kutzneria</taxon>
    </lineage>
</organism>
<feature type="domain" description="NAD-glutamate dehydrogenase ACT2" evidence="5">
    <location>
        <begin position="423"/>
        <end position="512"/>
    </location>
</feature>
<dbReference type="PANTHER" id="PTHR43403:SF1">
    <property type="entry name" value="NAD-SPECIFIC GLUTAMATE DEHYDROGENASE"/>
    <property type="match status" value="1"/>
</dbReference>
<dbReference type="InterPro" id="IPR049064">
    <property type="entry name" value="NAD_Glu_DH_ACT3"/>
</dbReference>
<dbReference type="RefSeq" id="WP_116177589.1">
    <property type="nucleotide sequence ID" value="NZ_CP144375.1"/>
</dbReference>
<feature type="region of interest" description="Disordered" evidence="1">
    <location>
        <begin position="1"/>
        <end position="27"/>
    </location>
</feature>
<dbReference type="GO" id="GO:0004069">
    <property type="term" value="F:L-aspartate:2-oxoglutarate aminotransferase activity"/>
    <property type="evidence" value="ECO:0007669"/>
    <property type="project" value="InterPro"/>
</dbReference>
<dbReference type="GO" id="GO:0006538">
    <property type="term" value="P:L-glutamate catabolic process"/>
    <property type="evidence" value="ECO:0007669"/>
    <property type="project" value="InterPro"/>
</dbReference>
<dbReference type="PANTHER" id="PTHR43403">
    <property type="entry name" value="NAD-SPECIFIC GLUTAMATE DEHYDROGENASE"/>
    <property type="match status" value="1"/>
</dbReference>
<feature type="domain" description="NAD-glutamate dehydrogenase N-terminal ACT1" evidence="4">
    <location>
        <begin position="48"/>
        <end position="193"/>
    </location>
</feature>
<dbReference type="InterPro" id="IPR046346">
    <property type="entry name" value="Aminoacid_DH-like_N_sf"/>
</dbReference>
<dbReference type="InterPro" id="IPR048381">
    <property type="entry name" value="GDH_C"/>
</dbReference>
<feature type="compositionally biased region" description="Basic and acidic residues" evidence="1">
    <location>
        <begin position="18"/>
        <end position="27"/>
    </location>
</feature>
<dbReference type="InterPro" id="IPR036291">
    <property type="entry name" value="NAD(P)-bd_dom_sf"/>
</dbReference>
<proteinExistence type="predicted"/>
<evidence type="ECO:0000259" key="6">
    <source>
        <dbReference type="Pfam" id="PF21077"/>
    </source>
</evidence>
<evidence type="ECO:0000259" key="2">
    <source>
        <dbReference type="Pfam" id="PF05088"/>
    </source>
</evidence>
<keyword evidence="8" id="KW-1185">Reference proteome</keyword>
<dbReference type="Pfam" id="PF21074">
    <property type="entry name" value="GDH_C"/>
    <property type="match status" value="1"/>
</dbReference>
<dbReference type="Pfam" id="PF21073">
    <property type="entry name" value="GDH_HM1"/>
    <property type="match status" value="1"/>
</dbReference>
<dbReference type="PIRSF" id="PIRSF036761">
    <property type="entry name" value="GDH_Mll4104"/>
    <property type="match status" value="1"/>
</dbReference>
<dbReference type="Pfam" id="PF21077">
    <property type="entry name" value="GDH_ACT3"/>
    <property type="match status" value="1"/>
</dbReference>
<dbReference type="Pfam" id="PF21076">
    <property type="entry name" value="GDH_ACT2"/>
    <property type="match status" value="1"/>
</dbReference>
<comment type="caution">
    <text evidence="7">The sequence shown here is derived from an EMBL/GenBank/DDBJ whole genome shotgun (WGS) entry which is preliminary data.</text>
</comment>
<evidence type="ECO:0000313" key="8">
    <source>
        <dbReference type="Proteomes" id="UP000256269"/>
    </source>
</evidence>
<evidence type="ECO:0000259" key="5">
    <source>
        <dbReference type="Pfam" id="PF21076"/>
    </source>
</evidence>
<evidence type="ECO:0000259" key="4">
    <source>
        <dbReference type="Pfam" id="PF21075"/>
    </source>
</evidence>
<dbReference type="Pfam" id="PF05088">
    <property type="entry name" value="Bac_GDH_CD"/>
    <property type="match status" value="1"/>
</dbReference>
<dbReference type="GO" id="GO:0004352">
    <property type="term" value="F:glutamate dehydrogenase (NAD+) activity"/>
    <property type="evidence" value="ECO:0007669"/>
    <property type="project" value="InterPro"/>
</dbReference>
<evidence type="ECO:0000256" key="1">
    <source>
        <dbReference type="SAM" id="MobiDB-lite"/>
    </source>
</evidence>
<dbReference type="EMBL" id="QUNO01000010">
    <property type="protein sequence ID" value="REH42792.1"/>
    <property type="molecule type" value="Genomic_DNA"/>
</dbReference>
<protein>
    <submittedName>
        <fullName evidence="7">Glutamate dehydrogenase</fullName>
    </submittedName>
</protein>
<dbReference type="Proteomes" id="UP000256269">
    <property type="component" value="Unassembled WGS sequence"/>
</dbReference>
<accession>A0A3E0HDS4</accession>
<feature type="domain" description="NAD-glutamate dehydrogenase catalytic" evidence="2">
    <location>
        <begin position="762"/>
        <end position="1263"/>
    </location>
</feature>
<dbReference type="Pfam" id="PF21079">
    <property type="entry name" value="GDH_HM2"/>
    <property type="match status" value="1"/>
</dbReference>
<dbReference type="InterPro" id="IPR007780">
    <property type="entry name" value="NAD_Glu_DH_bac"/>
</dbReference>
<evidence type="ECO:0000259" key="3">
    <source>
        <dbReference type="Pfam" id="PF21074"/>
    </source>
</evidence>
<dbReference type="InterPro" id="IPR049059">
    <property type="entry name" value="NAD_Glu_DH_HM1"/>
</dbReference>
<evidence type="ECO:0000313" key="7">
    <source>
        <dbReference type="EMBL" id="REH42792.1"/>
    </source>
</evidence>
<dbReference type="Pfam" id="PF21078">
    <property type="entry name" value="GDH_HM3"/>
    <property type="match status" value="1"/>
</dbReference>
<dbReference type="InterPro" id="IPR049058">
    <property type="entry name" value="NAD_Glu_DH_HM2"/>
</dbReference>